<dbReference type="GO" id="GO:0008270">
    <property type="term" value="F:zinc ion binding"/>
    <property type="evidence" value="ECO:0007669"/>
    <property type="project" value="UniProtKB-KW"/>
</dbReference>
<dbReference type="EMBL" id="MU855509">
    <property type="protein sequence ID" value="KAK3902448.1"/>
    <property type="molecule type" value="Genomic_DNA"/>
</dbReference>
<evidence type="ECO:0000256" key="2">
    <source>
        <dbReference type="SAM" id="MobiDB-lite"/>
    </source>
</evidence>
<feature type="region of interest" description="Disordered" evidence="2">
    <location>
        <begin position="1"/>
        <end position="50"/>
    </location>
</feature>
<evidence type="ECO:0000256" key="1">
    <source>
        <dbReference type="PROSITE-ProRule" id="PRU00042"/>
    </source>
</evidence>
<feature type="compositionally biased region" description="Pro residues" evidence="2">
    <location>
        <begin position="442"/>
        <end position="454"/>
    </location>
</feature>
<feature type="region of interest" description="Disordered" evidence="2">
    <location>
        <begin position="525"/>
        <end position="553"/>
    </location>
</feature>
<protein>
    <recommendedName>
        <fullName evidence="3">C2H2-type domain-containing protein</fullName>
    </recommendedName>
</protein>
<name>A0AAN6RU03_9PEZI</name>
<feature type="region of interest" description="Disordered" evidence="2">
    <location>
        <begin position="333"/>
        <end position="356"/>
    </location>
</feature>
<gene>
    <name evidence="4" type="ORF">C8A05DRAFT_33859</name>
</gene>
<feature type="region of interest" description="Disordered" evidence="2">
    <location>
        <begin position="429"/>
        <end position="454"/>
    </location>
</feature>
<evidence type="ECO:0000259" key="3">
    <source>
        <dbReference type="PROSITE" id="PS50157"/>
    </source>
</evidence>
<dbReference type="Proteomes" id="UP001303889">
    <property type="component" value="Unassembled WGS sequence"/>
</dbReference>
<keyword evidence="1" id="KW-0862">Zinc</keyword>
<sequence length="609" mass="66389">MAANDNFAGPRPPLAHEGLQALADWESATPPSPMSGMQADSSPASPSSSYGYYYGQHDPTSCIHARDLCNQLYNDFQVSMAELEQRCQCRCGQSTWGRTKSFLGNLTKRALSLRARKKHEEATESEPGQVQEHPPSEDRPHFPVGELSAETAPAELQPGYTFVPELAAHGVSGYSPMSSSASAVSAPPMTLRSMSSGSSTQHLGCPPAAYNPNALMSPPFTPVPRPPRSQVSRLYVPPGQVTHPVMPGQPWPSCPPTPSFTDMSAMSALSVSTMSSSGSHRFISPQSSMSSNPSSIFTDATGFTAPEAPLCDSPGEFDDRDVASWYQRSSTAQNAQWPAASTAAELPGSTSTLGPAQWFRQPSGQQFAEPEGIVSLMESGMPSGPQPYVNLHSMQSMQPLELPTAFNVQQTPSQWHAAQVIDGAKSPPIVPDIPWPSIARHPPAPPQQPRPQPVILPRRQHSYNSAISSILDFPILSGTVVPEPAAQPPSPPLSEYAVLPAQPRAMTKKSVRRRRTQSEPTFCAACEWRPKGPNPRRKMQKHNNTDGHRRKTGQVEAQRVRCWICSSTFNRDDNLWSHVKDKHNLSLPEEDRKRKSAWKKLGGTLMRTM</sequence>
<accession>A0AAN6RU03</accession>
<reference evidence="4" key="1">
    <citation type="journal article" date="2023" name="Mol. Phylogenet. Evol.">
        <title>Genome-scale phylogeny and comparative genomics of the fungal order Sordariales.</title>
        <authorList>
            <person name="Hensen N."/>
            <person name="Bonometti L."/>
            <person name="Westerberg I."/>
            <person name="Brannstrom I.O."/>
            <person name="Guillou S."/>
            <person name="Cros-Aarteil S."/>
            <person name="Calhoun S."/>
            <person name="Haridas S."/>
            <person name="Kuo A."/>
            <person name="Mondo S."/>
            <person name="Pangilinan J."/>
            <person name="Riley R."/>
            <person name="LaButti K."/>
            <person name="Andreopoulos B."/>
            <person name="Lipzen A."/>
            <person name="Chen C."/>
            <person name="Yan M."/>
            <person name="Daum C."/>
            <person name="Ng V."/>
            <person name="Clum A."/>
            <person name="Steindorff A."/>
            <person name="Ohm R.A."/>
            <person name="Martin F."/>
            <person name="Silar P."/>
            <person name="Natvig D.O."/>
            <person name="Lalanne C."/>
            <person name="Gautier V."/>
            <person name="Ament-Velasquez S.L."/>
            <person name="Kruys A."/>
            <person name="Hutchinson M.I."/>
            <person name="Powell A.J."/>
            <person name="Barry K."/>
            <person name="Miller A.N."/>
            <person name="Grigoriev I.V."/>
            <person name="Debuchy R."/>
            <person name="Gladieux P."/>
            <person name="Hiltunen Thoren M."/>
            <person name="Johannesson H."/>
        </authorList>
    </citation>
    <scope>NUCLEOTIDE SEQUENCE</scope>
    <source>
        <strain evidence="4">CBS 103.79</strain>
    </source>
</reference>
<reference evidence="4" key="2">
    <citation type="submission" date="2023-05" db="EMBL/GenBank/DDBJ databases">
        <authorList>
            <consortium name="Lawrence Berkeley National Laboratory"/>
            <person name="Steindorff A."/>
            <person name="Hensen N."/>
            <person name="Bonometti L."/>
            <person name="Westerberg I."/>
            <person name="Brannstrom I.O."/>
            <person name="Guillou S."/>
            <person name="Cros-Aarteil S."/>
            <person name="Calhoun S."/>
            <person name="Haridas S."/>
            <person name="Kuo A."/>
            <person name="Mondo S."/>
            <person name="Pangilinan J."/>
            <person name="Riley R."/>
            <person name="Labutti K."/>
            <person name="Andreopoulos B."/>
            <person name="Lipzen A."/>
            <person name="Chen C."/>
            <person name="Yanf M."/>
            <person name="Daum C."/>
            <person name="Ng V."/>
            <person name="Clum A."/>
            <person name="Ohm R."/>
            <person name="Martin F."/>
            <person name="Silar P."/>
            <person name="Natvig D."/>
            <person name="Lalanne C."/>
            <person name="Gautier V."/>
            <person name="Ament-Velasquez S.L."/>
            <person name="Kruys A."/>
            <person name="Hutchinson M.I."/>
            <person name="Powell A.J."/>
            <person name="Barry K."/>
            <person name="Miller A.N."/>
            <person name="Grigoriev I.V."/>
            <person name="Debuchy R."/>
            <person name="Gladieux P."/>
            <person name="Thoren M.H."/>
            <person name="Johannesson H."/>
        </authorList>
    </citation>
    <scope>NUCLEOTIDE SEQUENCE</scope>
    <source>
        <strain evidence="4">CBS 103.79</strain>
    </source>
</reference>
<comment type="caution">
    <text evidence="4">The sequence shown here is derived from an EMBL/GenBank/DDBJ whole genome shotgun (WGS) entry which is preliminary data.</text>
</comment>
<organism evidence="4 5">
    <name type="scientific">Staphylotrichum tortipilum</name>
    <dbReference type="NCBI Taxonomy" id="2831512"/>
    <lineage>
        <taxon>Eukaryota</taxon>
        <taxon>Fungi</taxon>
        <taxon>Dikarya</taxon>
        <taxon>Ascomycota</taxon>
        <taxon>Pezizomycotina</taxon>
        <taxon>Sordariomycetes</taxon>
        <taxon>Sordariomycetidae</taxon>
        <taxon>Sordariales</taxon>
        <taxon>Chaetomiaceae</taxon>
        <taxon>Staphylotrichum</taxon>
    </lineage>
</organism>
<feature type="compositionally biased region" description="Low complexity" evidence="2">
    <location>
        <begin position="41"/>
        <end position="50"/>
    </location>
</feature>
<keyword evidence="1" id="KW-0479">Metal-binding</keyword>
<dbReference type="InterPro" id="IPR013087">
    <property type="entry name" value="Znf_C2H2_type"/>
</dbReference>
<feature type="domain" description="C2H2-type" evidence="3">
    <location>
        <begin position="560"/>
        <end position="588"/>
    </location>
</feature>
<evidence type="ECO:0000313" key="5">
    <source>
        <dbReference type="Proteomes" id="UP001303889"/>
    </source>
</evidence>
<keyword evidence="1" id="KW-0863">Zinc-finger</keyword>
<feature type="region of interest" description="Disordered" evidence="2">
    <location>
        <begin position="113"/>
        <end position="144"/>
    </location>
</feature>
<dbReference type="AlphaFoldDB" id="A0AAN6RU03"/>
<dbReference type="PROSITE" id="PS00028">
    <property type="entry name" value="ZINC_FINGER_C2H2_1"/>
    <property type="match status" value="1"/>
</dbReference>
<evidence type="ECO:0000313" key="4">
    <source>
        <dbReference type="EMBL" id="KAK3902448.1"/>
    </source>
</evidence>
<dbReference type="PROSITE" id="PS50157">
    <property type="entry name" value="ZINC_FINGER_C2H2_2"/>
    <property type="match status" value="1"/>
</dbReference>
<keyword evidence="5" id="KW-1185">Reference proteome</keyword>
<proteinExistence type="predicted"/>